<dbReference type="InterPro" id="IPR000719">
    <property type="entry name" value="Prot_kinase_dom"/>
</dbReference>
<evidence type="ECO:0000256" key="3">
    <source>
        <dbReference type="ARBA" id="ARBA00022741"/>
    </source>
</evidence>
<organism evidence="7">
    <name type="scientific">Philodina roseola</name>
    <name type="common">Rotifer</name>
    <dbReference type="NCBI Taxonomy" id="96448"/>
    <lineage>
        <taxon>Eukaryota</taxon>
        <taxon>Metazoa</taxon>
        <taxon>Spiralia</taxon>
        <taxon>Gnathifera</taxon>
        <taxon>Rotifera</taxon>
        <taxon>Eurotatoria</taxon>
        <taxon>Bdelloidea</taxon>
        <taxon>Philodinida</taxon>
        <taxon>Philodinidae</taxon>
        <taxon>Philodina</taxon>
    </lineage>
</organism>
<evidence type="ECO:0000256" key="4">
    <source>
        <dbReference type="ARBA" id="ARBA00022777"/>
    </source>
</evidence>
<dbReference type="PANTHER" id="PTHR22974:SF21">
    <property type="entry name" value="DUAL SPECIFICITY PROTEIN KINASE TTK"/>
    <property type="match status" value="1"/>
</dbReference>
<dbReference type="AlphaFoldDB" id="B2L3L1"/>
<evidence type="ECO:0000256" key="2">
    <source>
        <dbReference type="ARBA" id="ARBA00022679"/>
    </source>
</evidence>
<dbReference type="Pfam" id="PF00069">
    <property type="entry name" value="Pkinase"/>
    <property type="match status" value="1"/>
</dbReference>
<evidence type="ECO:0000259" key="6">
    <source>
        <dbReference type="PROSITE" id="PS50011"/>
    </source>
</evidence>
<dbReference type="GO" id="GO:0034501">
    <property type="term" value="P:protein localization to kinetochore"/>
    <property type="evidence" value="ECO:0007669"/>
    <property type="project" value="TreeGrafter"/>
</dbReference>
<feature type="domain" description="Protein kinase" evidence="6">
    <location>
        <begin position="24"/>
        <end position="282"/>
    </location>
</feature>
<dbReference type="GO" id="GO:0007094">
    <property type="term" value="P:mitotic spindle assembly checkpoint signaling"/>
    <property type="evidence" value="ECO:0007669"/>
    <property type="project" value="TreeGrafter"/>
</dbReference>
<reference evidence="7" key="1">
    <citation type="journal article" date="2008" name="Proc. Natl. Acad. Sci. U.S.A.">
        <title>Evidence for degenerate tetraploidy in bdelloid rotifers.</title>
        <authorList>
            <person name="Mark Welch D.B."/>
            <person name="Mark Welch J.L."/>
            <person name="Meselson M."/>
        </authorList>
    </citation>
    <scope>NUCLEOTIDE SEQUENCE</scope>
    <source>
        <strain evidence="7">MM1</strain>
    </source>
</reference>
<sequence length="345" mass="40016">MGLSFSRRSTEQKGPVFVVRNRLYRVLATIGQGGEATVYRCEDQSAAEYAVKVFYFSSYVRSQLPRRVKNFRKEAKILKYLSERSPHFVRLYDFEYKPLENVGYMIMELGEASLRQVLLGAPMSDEYRRIYWKQIVTILKDLEEAHVVHADIKPENLILVNNVLKLTDLGLAFASPSAQRTVVRPKVGGTLDYMAPEVFFRQTGSKSDVWSAGIILYEMSYGRPPFIDIIDRHAKIAAITSRSPIFLGPLTDLYLFDCLKRCLNPDFRRRPTPRQLISHPYIVEKLRANFSLMTCFFFSFACREKKNTVKRDSLDFCLFSPENQSNVIFCFLSKKRKRKRKTNFA</sequence>
<evidence type="ECO:0000313" key="7">
    <source>
        <dbReference type="EMBL" id="ACC43964.1"/>
    </source>
</evidence>
<dbReference type="GO" id="GO:0007059">
    <property type="term" value="P:chromosome segregation"/>
    <property type="evidence" value="ECO:0007669"/>
    <property type="project" value="TreeGrafter"/>
</dbReference>
<dbReference type="InterPro" id="IPR011009">
    <property type="entry name" value="Kinase-like_dom_sf"/>
</dbReference>
<keyword evidence="3" id="KW-0547">Nucleotide-binding</keyword>
<dbReference type="GO" id="GO:0004712">
    <property type="term" value="F:protein serine/threonine/tyrosine kinase activity"/>
    <property type="evidence" value="ECO:0007669"/>
    <property type="project" value="TreeGrafter"/>
</dbReference>
<proteinExistence type="predicted"/>
<dbReference type="GO" id="GO:0004674">
    <property type="term" value="F:protein serine/threonine kinase activity"/>
    <property type="evidence" value="ECO:0007669"/>
    <property type="project" value="UniProtKB-KW"/>
</dbReference>
<keyword evidence="1" id="KW-0723">Serine/threonine-protein kinase</keyword>
<accession>B2L3L1</accession>
<dbReference type="PANTHER" id="PTHR22974">
    <property type="entry name" value="MIXED LINEAGE PROTEIN KINASE"/>
    <property type="match status" value="1"/>
</dbReference>
<keyword evidence="2" id="KW-0808">Transferase</keyword>
<dbReference type="GO" id="GO:0005524">
    <property type="term" value="F:ATP binding"/>
    <property type="evidence" value="ECO:0007669"/>
    <property type="project" value="UniProtKB-KW"/>
</dbReference>
<dbReference type="GO" id="GO:0000776">
    <property type="term" value="C:kinetochore"/>
    <property type="evidence" value="ECO:0007669"/>
    <property type="project" value="TreeGrafter"/>
</dbReference>
<keyword evidence="5" id="KW-0067">ATP-binding</keyword>
<dbReference type="Gene3D" id="1.10.510.10">
    <property type="entry name" value="Transferase(Phosphotransferase) domain 1"/>
    <property type="match status" value="1"/>
</dbReference>
<protein>
    <submittedName>
        <fullName evidence="7">Serine-threonin kinase copy 2</fullName>
    </submittedName>
</protein>
<dbReference type="PROSITE" id="PS00108">
    <property type="entry name" value="PROTEIN_KINASE_ST"/>
    <property type="match status" value="1"/>
</dbReference>
<dbReference type="SMART" id="SM00220">
    <property type="entry name" value="S_TKc"/>
    <property type="match status" value="1"/>
</dbReference>
<dbReference type="PROSITE" id="PS50011">
    <property type="entry name" value="PROTEIN_KINASE_DOM"/>
    <property type="match status" value="1"/>
</dbReference>
<keyword evidence="4 7" id="KW-0418">Kinase</keyword>
<dbReference type="GO" id="GO:0033316">
    <property type="term" value="P:meiotic spindle assembly checkpoint signaling"/>
    <property type="evidence" value="ECO:0007669"/>
    <property type="project" value="TreeGrafter"/>
</dbReference>
<dbReference type="GO" id="GO:0005634">
    <property type="term" value="C:nucleus"/>
    <property type="evidence" value="ECO:0007669"/>
    <property type="project" value="TreeGrafter"/>
</dbReference>
<evidence type="ECO:0000256" key="1">
    <source>
        <dbReference type="ARBA" id="ARBA00022527"/>
    </source>
</evidence>
<name>B2L3L1_PHIRO</name>
<evidence type="ECO:0000256" key="5">
    <source>
        <dbReference type="ARBA" id="ARBA00022840"/>
    </source>
</evidence>
<dbReference type="SUPFAM" id="SSF56112">
    <property type="entry name" value="Protein kinase-like (PK-like)"/>
    <property type="match status" value="1"/>
</dbReference>
<dbReference type="EMBL" id="EU432548">
    <property type="protein sequence ID" value="ACC43964.1"/>
    <property type="molecule type" value="Genomic_DNA"/>
</dbReference>
<dbReference type="InterPro" id="IPR008271">
    <property type="entry name" value="Ser/Thr_kinase_AS"/>
</dbReference>